<dbReference type="Gene3D" id="3.40.50.2300">
    <property type="match status" value="1"/>
</dbReference>
<dbReference type="InterPro" id="IPR058245">
    <property type="entry name" value="NreC/VraR/RcsB-like_REC"/>
</dbReference>
<dbReference type="CDD" id="cd06170">
    <property type="entry name" value="LuxR_C_like"/>
    <property type="match status" value="1"/>
</dbReference>
<evidence type="ECO:0000256" key="5">
    <source>
        <dbReference type="PROSITE-ProRule" id="PRU00169"/>
    </source>
</evidence>
<dbReference type="GO" id="GO:0006355">
    <property type="term" value="P:regulation of DNA-templated transcription"/>
    <property type="evidence" value="ECO:0007669"/>
    <property type="project" value="InterPro"/>
</dbReference>
<dbReference type="PANTHER" id="PTHR43214">
    <property type="entry name" value="TWO-COMPONENT RESPONSE REGULATOR"/>
    <property type="match status" value="1"/>
</dbReference>
<dbReference type="KEGG" id="maer:DAI18_15125"/>
<dbReference type="AlphaFoldDB" id="A0A2S0PCW8"/>
<sequence length="233" mass="25094">MNIVKRLPVSVDRAHGSQGTAEAPHEAVRIVLIEDHPAVRFAVRHMVEEGGEFSVVGEADTGAGGLDLVRGVQPDMVVVDLNLPDIDGLQLLNSLVSLPLPPRVLVLSGLDERIYAPRAMGLGASGFISKGKGMEELLHAVRMVSGGYICFPLVAMQVGPEGLAGDAGQPSLTRREMSVLLGLVKGQSNKEIGQTLFLSQKTISTYKIRILEKLHLETLADLINWAHRNNLVE</sequence>
<dbReference type="RefSeq" id="WP_051528823.1">
    <property type="nucleotide sequence ID" value="NZ_CP028519.1"/>
</dbReference>
<dbReference type="PROSITE" id="PS50110">
    <property type="entry name" value="RESPONSE_REGULATORY"/>
    <property type="match status" value="1"/>
</dbReference>
<evidence type="ECO:0000259" key="6">
    <source>
        <dbReference type="PROSITE" id="PS50043"/>
    </source>
</evidence>
<dbReference type="InterPro" id="IPR001789">
    <property type="entry name" value="Sig_transdc_resp-reg_receiver"/>
</dbReference>
<reference evidence="8 9" key="1">
    <citation type="submission" date="2018-04" db="EMBL/GenBank/DDBJ databases">
        <title>Denitrifier Microvirgula.</title>
        <authorList>
            <person name="Anderson E."/>
            <person name="Jang J."/>
            <person name="Ishii S."/>
        </authorList>
    </citation>
    <scope>NUCLEOTIDE SEQUENCE [LARGE SCALE GENOMIC DNA]</scope>
    <source>
        <strain evidence="8 9">BE2.4</strain>
    </source>
</reference>
<dbReference type="GO" id="GO:0003677">
    <property type="term" value="F:DNA binding"/>
    <property type="evidence" value="ECO:0007669"/>
    <property type="project" value="UniProtKB-KW"/>
</dbReference>
<evidence type="ECO:0000256" key="1">
    <source>
        <dbReference type="ARBA" id="ARBA00022553"/>
    </source>
</evidence>
<name>A0A2S0PCW8_9NEIS</name>
<dbReference type="Pfam" id="PF00072">
    <property type="entry name" value="Response_reg"/>
    <property type="match status" value="1"/>
</dbReference>
<evidence type="ECO:0000313" key="9">
    <source>
        <dbReference type="Proteomes" id="UP000244173"/>
    </source>
</evidence>
<dbReference type="SUPFAM" id="SSF52172">
    <property type="entry name" value="CheY-like"/>
    <property type="match status" value="1"/>
</dbReference>
<feature type="domain" description="HTH luxR-type" evidence="6">
    <location>
        <begin position="165"/>
        <end position="230"/>
    </location>
</feature>
<gene>
    <name evidence="8" type="ORF">DAI18_15125</name>
</gene>
<evidence type="ECO:0000256" key="4">
    <source>
        <dbReference type="ARBA" id="ARBA00023163"/>
    </source>
</evidence>
<dbReference type="CDD" id="cd17535">
    <property type="entry name" value="REC_NarL-like"/>
    <property type="match status" value="1"/>
</dbReference>
<dbReference type="InterPro" id="IPR011006">
    <property type="entry name" value="CheY-like_superfamily"/>
</dbReference>
<feature type="domain" description="Response regulatory" evidence="7">
    <location>
        <begin position="29"/>
        <end position="145"/>
    </location>
</feature>
<protein>
    <submittedName>
        <fullName evidence="8">DNA-binding response regulator</fullName>
    </submittedName>
</protein>
<keyword evidence="4" id="KW-0804">Transcription</keyword>
<keyword evidence="2" id="KW-0805">Transcription regulation</keyword>
<dbReference type="SUPFAM" id="SSF46894">
    <property type="entry name" value="C-terminal effector domain of the bipartite response regulators"/>
    <property type="match status" value="1"/>
</dbReference>
<dbReference type="PRINTS" id="PR00038">
    <property type="entry name" value="HTHLUXR"/>
</dbReference>
<keyword evidence="1 5" id="KW-0597">Phosphoprotein</keyword>
<evidence type="ECO:0000313" key="8">
    <source>
        <dbReference type="EMBL" id="AVY95224.1"/>
    </source>
</evidence>
<dbReference type="SMART" id="SM00421">
    <property type="entry name" value="HTH_LUXR"/>
    <property type="match status" value="1"/>
</dbReference>
<dbReference type="SMART" id="SM00448">
    <property type="entry name" value="REC"/>
    <property type="match status" value="1"/>
</dbReference>
<organism evidence="8 9">
    <name type="scientific">Microvirgula aerodenitrificans</name>
    <dbReference type="NCBI Taxonomy" id="57480"/>
    <lineage>
        <taxon>Bacteria</taxon>
        <taxon>Pseudomonadati</taxon>
        <taxon>Pseudomonadota</taxon>
        <taxon>Betaproteobacteria</taxon>
        <taxon>Neisseriales</taxon>
        <taxon>Aquaspirillaceae</taxon>
        <taxon>Microvirgula</taxon>
    </lineage>
</organism>
<dbReference type="GO" id="GO:0000160">
    <property type="term" value="P:phosphorelay signal transduction system"/>
    <property type="evidence" value="ECO:0007669"/>
    <property type="project" value="InterPro"/>
</dbReference>
<dbReference type="EMBL" id="CP028519">
    <property type="protein sequence ID" value="AVY95224.1"/>
    <property type="molecule type" value="Genomic_DNA"/>
</dbReference>
<dbReference type="PANTHER" id="PTHR43214:SF41">
    <property type="entry name" value="NITRATE_NITRITE RESPONSE REGULATOR PROTEIN NARP"/>
    <property type="match status" value="1"/>
</dbReference>
<accession>A0A2S0PCW8</accession>
<dbReference type="OrthoDB" id="9816469at2"/>
<keyword evidence="3 8" id="KW-0238">DNA-binding</keyword>
<feature type="modified residue" description="4-aspartylphosphate" evidence="5">
    <location>
        <position position="80"/>
    </location>
</feature>
<evidence type="ECO:0000256" key="2">
    <source>
        <dbReference type="ARBA" id="ARBA00023015"/>
    </source>
</evidence>
<dbReference type="Pfam" id="PF00196">
    <property type="entry name" value="GerE"/>
    <property type="match status" value="1"/>
</dbReference>
<evidence type="ECO:0000259" key="7">
    <source>
        <dbReference type="PROSITE" id="PS50110"/>
    </source>
</evidence>
<dbReference type="PROSITE" id="PS00622">
    <property type="entry name" value="HTH_LUXR_1"/>
    <property type="match status" value="1"/>
</dbReference>
<dbReference type="InterPro" id="IPR039420">
    <property type="entry name" value="WalR-like"/>
</dbReference>
<evidence type="ECO:0000256" key="3">
    <source>
        <dbReference type="ARBA" id="ARBA00023125"/>
    </source>
</evidence>
<dbReference type="InterPro" id="IPR016032">
    <property type="entry name" value="Sig_transdc_resp-reg_C-effctor"/>
</dbReference>
<dbReference type="InterPro" id="IPR000792">
    <property type="entry name" value="Tscrpt_reg_LuxR_C"/>
</dbReference>
<dbReference type="Proteomes" id="UP000244173">
    <property type="component" value="Chromosome"/>
</dbReference>
<proteinExistence type="predicted"/>
<keyword evidence="9" id="KW-1185">Reference proteome</keyword>
<dbReference type="PROSITE" id="PS50043">
    <property type="entry name" value="HTH_LUXR_2"/>
    <property type="match status" value="1"/>
</dbReference>
<dbReference type="STRING" id="1122240.GCA_000620105_02048"/>